<dbReference type="RefSeq" id="WP_020964926.1">
    <property type="nucleotide sequence ID" value="NZ_CP061839.1"/>
</dbReference>
<protein>
    <submittedName>
        <fullName evidence="1">Uncharacterized protein</fullName>
    </submittedName>
</protein>
<accession>A0A7S6WPW8</accession>
<dbReference type="EMBL" id="CP061839">
    <property type="protein sequence ID" value="QOW61153.1"/>
    <property type="molecule type" value="Genomic_DNA"/>
</dbReference>
<sequence>MKKKIFFISLISILCISSGYTKQKTDYELISGNLKLKVFAATGHFCLYSLSPRGKGLYMPLYDDRSLGRDNKFYVLHNKKIYELKKKIGKPVKIEQGDDFINIIFYFTDKFYVTQKLSFTAQTYGTSGPLLKIETAIENTCGTYADVALKAIFDTNLGENRRIPLYTDLRTGIFRETVLEPKFEKDSAVISANSDAACLFLINHTDASQVENIYIANWDRLQSVGWIPPIVQGRSFSTKYFHNDSALLFVWPEAHLQNNETLTVSMFIGYYDYLRRNEKPKEEAVTEVQETVKVLPEPVQPVPEQMSSQELKDYTYIKTLLEKIAEVEADPDKASDEYIDDLTKQADSAINDIQE</sequence>
<gene>
    <name evidence="1" type="ORF">IFE08_01700</name>
</gene>
<dbReference type="GeneID" id="301089747"/>
<organism evidence="1 2">
    <name type="scientific">Treponema pedis</name>
    <dbReference type="NCBI Taxonomy" id="409322"/>
    <lineage>
        <taxon>Bacteria</taxon>
        <taxon>Pseudomonadati</taxon>
        <taxon>Spirochaetota</taxon>
        <taxon>Spirochaetia</taxon>
        <taxon>Spirochaetales</taxon>
        <taxon>Treponemataceae</taxon>
        <taxon>Treponema</taxon>
    </lineage>
</organism>
<dbReference type="Proteomes" id="UP000593915">
    <property type="component" value="Chromosome"/>
</dbReference>
<evidence type="ECO:0000313" key="1">
    <source>
        <dbReference type="EMBL" id="QOW61153.1"/>
    </source>
</evidence>
<proteinExistence type="predicted"/>
<evidence type="ECO:0000313" key="2">
    <source>
        <dbReference type="Proteomes" id="UP000593915"/>
    </source>
</evidence>
<dbReference type="AlphaFoldDB" id="A0A7S6WPW8"/>
<reference evidence="1 2" key="1">
    <citation type="submission" date="2020-09" db="EMBL/GenBank/DDBJ databases">
        <title>Characterization of Treponema spp. from bovine digital dermatitis in Korea.</title>
        <authorList>
            <person name="Espiritu H.M."/>
            <person name="Cho Y.I."/>
            <person name="Mamuad L."/>
        </authorList>
    </citation>
    <scope>NUCLEOTIDE SEQUENCE [LARGE SCALE GENOMIC DNA]</scope>
    <source>
        <strain evidence="1 2">KS1</strain>
    </source>
</reference>
<name>A0A7S6WPW8_9SPIR</name>